<keyword evidence="2" id="KW-1185">Reference proteome</keyword>
<evidence type="ECO:0000313" key="1">
    <source>
        <dbReference type="EMBL" id="KYQ47265.1"/>
    </source>
</evidence>
<dbReference type="Proteomes" id="UP000075809">
    <property type="component" value="Unassembled WGS sequence"/>
</dbReference>
<dbReference type="PANTHER" id="PTHR11439:SF463">
    <property type="entry name" value="REVERSE TRANSCRIPTASE TY1_COPIA-TYPE DOMAIN-CONTAINING PROTEIN"/>
    <property type="match status" value="1"/>
</dbReference>
<gene>
    <name evidence="1" type="ORF">ALC60_13713</name>
</gene>
<proteinExistence type="predicted"/>
<name>A0A151WHI9_9HYME</name>
<sequence>MEDCKEISTPLSVGTKLSTKIEDITDSDENFPYRQLLGALMYVAVGTRSDIAYAVSALSQFNNDYDKTHWIAAKRVLRYLKGTIDHKLIYRKDENRLDTWTRFEAYFAKQDGQYYLNGLKGWEHRWKKCIDLKGDYVEK</sequence>
<dbReference type="PANTHER" id="PTHR11439">
    <property type="entry name" value="GAG-POL-RELATED RETROTRANSPOSON"/>
    <property type="match status" value="1"/>
</dbReference>
<dbReference type="EMBL" id="KQ983119">
    <property type="protein sequence ID" value="KYQ47265.1"/>
    <property type="molecule type" value="Genomic_DNA"/>
</dbReference>
<dbReference type="AlphaFoldDB" id="A0A151WHI9"/>
<reference evidence="1 2" key="1">
    <citation type="submission" date="2015-09" db="EMBL/GenBank/DDBJ databases">
        <title>Trachymyrmex zeteki WGS genome.</title>
        <authorList>
            <person name="Nygaard S."/>
            <person name="Hu H."/>
            <person name="Boomsma J."/>
            <person name="Zhang G."/>
        </authorList>
    </citation>
    <scope>NUCLEOTIDE SEQUENCE [LARGE SCALE GENOMIC DNA]</scope>
    <source>
        <strain evidence="1">Tzet28-1</strain>
        <tissue evidence="1">Whole body</tissue>
    </source>
</reference>
<dbReference type="STRING" id="64791.A0A151WHI9"/>
<organism evidence="1 2">
    <name type="scientific">Mycetomoellerius zeteki</name>
    <dbReference type="NCBI Taxonomy" id="64791"/>
    <lineage>
        <taxon>Eukaryota</taxon>
        <taxon>Metazoa</taxon>
        <taxon>Ecdysozoa</taxon>
        <taxon>Arthropoda</taxon>
        <taxon>Hexapoda</taxon>
        <taxon>Insecta</taxon>
        <taxon>Pterygota</taxon>
        <taxon>Neoptera</taxon>
        <taxon>Endopterygota</taxon>
        <taxon>Hymenoptera</taxon>
        <taxon>Apocrita</taxon>
        <taxon>Aculeata</taxon>
        <taxon>Formicoidea</taxon>
        <taxon>Formicidae</taxon>
        <taxon>Myrmicinae</taxon>
        <taxon>Mycetomoellerius</taxon>
    </lineage>
</organism>
<evidence type="ECO:0000313" key="2">
    <source>
        <dbReference type="Proteomes" id="UP000075809"/>
    </source>
</evidence>
<accession>A0A151WHI9</accession>
<protein>
    <submittedName>
        <fullName evidence="1">Copia protein</fullName>
    </submittedName>
</protein>